<feature type="compositionally biased region" description="Low complexity" evidence="1">
    <location>
        <begin position="1"/>
        <end position="11"/>
    </location>
</feature>
<evidence type="ECO:0000313" key="3">
    <source>
        <dbReference type="Proteomes" id="UP000035425"/>
    </source>
</evidence>
<comment type="caution">
    <text evidence="2">The sequence shown here is derived from an EMBL/GenBank/DDBJ whole genome shotgun (WGS) entry which is preliminary data.</text>
</comment>
<organism evidence="2 3">
    <name type="scientific">Protofrankia coriariae</name>
    <dbReference type="NCBI Taxonomy" id="1562887"/>
    <lineage>
        <taxon>Bacteria</taxon>
        <taxon>Bacillati</taxon>
        <taxon>Actinomycetota</taxon>
        <taxon>Actinomycetes</taxon>
        <taxon>Frankiales</taxon>
        <taxon>Frankiaceae</taxon>
        <taxon>Protofrankia</taxon>
    </lineage>
</organism>
<reference evidence="2 3" key="1">
    <citation type="submission" date="2014-12" db="EMBL/GenBank/DDBJ databases">
        <title>Frankia sp. BMG5.1 draft genome.</title>
        <authorList>
            <person name="Gtari M."/>
            <person name="Ghodhbane-Gtari F."/>
            <person name="Nouioui I."/>
            <person name="Ktari A."/>
            <person name="Hezbri K."/>
            <person name="Mimouni W."/>
            <person name="Sbissi I."/>
            <person name="Ayari A."/>
            <person name="Yamanaka T."/>
            <person name="Normand P."/>
            <person name="Tisa L.S."/>
            <person name="Boudabous A."/>
        </authorList>
    </citation>
    <scope>NUCLEOTIDE SEQUENCE [LARGE SCALE GENOMIC DNA]</scope>
    <source>
        <strain evidence="2 3">BMG5.1</strain>
    </source>
</reference>
<sequence length="80" mass="8780">MFAASTLTRRSGTARRRSWARRSVAAHEATGPQVNREEWGHALLTLSAALIRRDHPEPEEAARVDVQVLDVVDGAIPPTP</sequence>
<accession>A0ABR5F5A8</accession>
<gene>
    <name evidence="2" type="ORF">FrCorBMG51_08570</name>
</gene>
<dbReference type="Proteomes" id="UP000035425">
    <property type="component" value="Unassembled WGS sequence"/>
</dbReference>
<name>A0ABR5F5A8_9ACTN</name>
<proteinExistence type="predicted"/>
<feature type="region of interest" description="Disordered" evidence="1">
    <location>
        <begin position="1"/>
        <end position="35"/>
    </location>
</feature>
<evidence type="ECO:0000313" key="2">
    <source>
        <dbReference type="EMBL" id="KLL11865.1"/>
    </source>
</evidence>
<keyword evidence="3" id="KW-1185">Reference proteome</keyword>
<protein>
    <submittedName>
        <fullName evidence="2">Uncharacterized protein</fullName>
    </submittedName>
</protein>
<evidence type="ECO:0000256" key="1">
    <source>
        <dbReference type="SAM" id="MobiDB-lite"/>
    </source>
</evidence>
<dbReference type="EMBL" id="JWIO01000010">
    <property type="protein sequence ID" value="KLL11865.1"/>
    <property type="molecule type" value="Genomic_DNA"/>
</dbReference>